<evidence type="ECO:0000256" key="2">
    <source>
        <dbReference type="SAM" id="MobiDB-lite"/>
    </source>
</evidence>
<feature type="domain" description="ATP-grasp" evidence="3">
    <location>
        <begin position="141"/>
        <end position="346"/>
    </location>
</feature>
<evidence type="ECO:0000313" key="4">
    <source>
        <dbReference type="EMBL" id="SFA83234.1"/>
    </source>
</evidence>
<keyword evidence="1" id="KW-0067">ATP-binding</keyword>
<dbReference type="PROSITE" id="PS50975">
    <property type="entry name" value="ATP_GRASP"/>
    <property type="match status" value="1"/>
</dbReference>
<dbReference type="Gene3D" id="3.30.470.20">
    <property type="entry name" value="ATP-grasp fold, B domain"/>
    <property type="match status" value="1"/>
</dbReference>
<dbReference type="SUPFAM" id="SSF56059">
    <property type="entry name" value="Glutathione synthetase ATP-binding domain-like"/>
    <property type="match status" value="1"/>
</dbReference>
<proteinExistence type="predicted"/>
<dbReference type="GO" id="GO:0005524">
    <property type="term" value="F:ATP binding"/>
    <property type="evidence" value="ECO:0007669"/>
    <property type="project" value="UniProtKB-UniRule"/>
</dbReference>
<evidence type="ECO:0000313" key="5">
    <source>
        <dbReference type="Proteomes" id="UP000199012"/>
    </source>
</evidence>
<evidence type="ECO:0000259" key="3">
    <source>
        <dbReference type="PROSITE" id="PS50975"/>
    </source>
</evidence>
<sequence>MGATGASADGRPTATSRTGRTGRLQPVILGADIGVYALARSLHEAYGVRSVVVAGAALGPVAHSRIIDHEIVEDGHDPQQLVDRLLQVARQHPDERLLLLANSDWLVRVVVQHRDELEPHYVVPFLSAELLARISDKATFAEICTGLGIDVPRTLVQDFAGAGEPGWAPVPVPPEITYPLIAKAASSADYQDVEFAGKKKVFEVSDPAELTWLWGALRDAGFRGRFVVQELIGGDDTQMRSVTAYVDTAGAITLLCSAHVLLEEHTPSGLGNPAAMVVTRQDELLAGARRFLEATGYRGFANFDVKVDPRDGRLCFFEVNPRIGRNNYYVTAAGANPTRFVVEDAVEGRAVEPVVVDREVLYSVVPHRLLLRYVRDAVLAARVRGLVRARATAHPLWYPADLSPRRRAYVLLALVNQVRKFRRWYPAPTDTGF</sequence>
<name>A0A1I0W3V3_9CELL</name>
<organism evidence="4 5">
    <name type="scientific">Cellulomonas marina</name>
    <dbReference type="NCBI Taxonomy" id="988821"/>
    <lineage>
        <taxon>Bacteria</taxon>
        <taxon>Bacillati</taxon>
        <taxon>Actinomycetota</taxon>
        <taxon>Actinomycetes</taxon>
        <taxon>Micrococcales</taxon>
        <taxon>Cellulomonadaceae</taxon>
        <taxon>Cellulomonas</taxon>
    </lineage>
</organism>
<dbReference type="GO" id="GO:0046872">
    <property type="term" value="F:metal ion binding"/>
    <property type="evidence" value="ECO:0007669"/>
    <property type="project" value="InterPro"/>
</dbReference>
<keyword evidence="4" id="KW-0436">Ligase</keyword>
<gene>
    <name evidence="4" type="ORF">SAMN05421867_102152</name>
</gene>
<reference evidence="4 5" key="1">
    <citation type="submission" date="2016-10" db="EMBL/GenBank/DDBJ databases">
        <authorList>
            <person name="de Groot N.N."/>
        </authorList>
    </citation>
    <scope>NUCLEOTIDE SEQUENCE [LARGE SCALE GENOMIC DNA]</scope>
    <source>
        <strain evidence="4 5">CGMCC 4.6945</strain>
    </source>
</reference>
<feature type="region of interest" description="Disordered" evidence="2">
    <location>
        <begin position="1"/>
        <end position="21"/>
    </location>
</feature>
<dbReference type="GO" id="GO:0016874">
    <property type="term" value="F:ligase activity"/>
    <property type="evidence" value="ECO:0007669"/>
    <property type="project" value="UniProtKB-KW"/>
</dbReference>
<dbReference type="RefSeq" id="WP_239078948.1">
    <property type="nucleotide sequence ID" value="NZ_BONM01000024.1"/>
</dbReference>
<keyword evidence="1" id="KW-0547">Nucleotide-binding</keyword>
<dbReference type="InterPro" id="IPR011761">
    <property type="entry name" value="ATP-grasp"/>
</dbReference>
<accession>A0A1I0W3V3</accession>
<dbReference type="STRING" id="988821.SAMN05421867_102152"/>
<keyword evidence="5" id="KW-1185">Reference proteome</keyword>
<dbReference type="EMBL" id="FOKA01000002">
    <property type="protein sequence ID" value="SFA83234.1"/>
    <property type="molecule type" value="Genomic_DNA"/>
</dbReference>
<evidence type="ECO:0000256" key="1">
    <source>
        <dbReference type="PROSITE-ProRule" id="PRU00409"/>
    </source>
</evidence>
<protein>
    <submittedName>
        <fullName evidence="4">D-aspartate ligase</fullName>
    </submittedName>
</protein>
<dbReference type="AlphaFoldDB" id="A0A1I0W3V3"/>
<dbReference type="Proteomes" id="UP000199012">
    <property type="component" value="Unassembled WGS sequence"/>
</dbReference>